<reference evidence="1" key="1">
    <citation type="submission" date="2024-05" db="EMBL/GenBank/DDBJ databases">
        <title>Isolation and characterization of the new Streptomyces phages Kamino, Geonosis, Abafar and Scarif infecting a broad range of host species.</title>
        <authorList>
            <person name="Rackow B."/>
            <person name="Rolland C."/>
            <person name="Mohnen I."/>
            <person name="Wittmann J."/>
            <person name="Muesken M."/>
            <person name="Overmann J."/>
            <person name="Frunzke J."/>
        </authorList>
    </citation>
    <scope>NUCLEOTIDE SEQUENCE</scope>
</reference>
<protein>
    <submittedName>
        <fullName evidence="1">Uncharacterized protein</fullName>
    </submittedName>
</protein>
<evidence type="ECO:0000313" key="1">
    <source>
        <dbReference type="EMBL" id="XBM95172.1"/>
    </source>
</evidence>
<dbReference type="EMBL" id="PP750868">
    <property type="protein sequence ID" value="XBM95172.1"/>
    <property type="molecule type" value="Genomic_DNA"/>
</dbReference>
<name>A0AAU7GXQ4_9CAUD</name>
<organism evidence="1">
    <name type="scientific">Streptomyces phage Scarif</name>
    <dbReference type="NCBI Taxonomy" id="3158858"/>
    <lineage>
        <taxon>Viruses</taxon>
        <taxon>Duplodnaviria</taxon>
        <taxon>Heunggongvirae</taxon>
        <taxon>Uroviricota</taxon>
        <taxon>Caudoviricetes</taxon>
    </lineage>
</organism>
<proteinExistence type="predicted"/>
<accession>A0AAU7GXQ4</accession>
<gene>
    <name evidence="1" type="ORF">Scarif_00063</name>
</gene>
<sequence length="63" mass="7362">MTDRDDIPTMQCAVDGCEKTIFDTFEGRNQAWRDGWYITKWGLSAYCPDDIPPWVPSDFKRKS</sequence>